<evidence type="ECO:0000256" key="1">
    <source>
        <dbReference type="ARBA" id="ARBA00000086"/>
    </source>
</evidence>
<protein>
    <recommendedName>
        <fullName evidence="3">DNA-3-methyladenine glycosylase II</fullName>
        <ecNumber evidence="3">3.2.2.21</ecNumber>
    </recommendedName>
</protein>
<comment type="catalytic activity">
    <reaction evidence="1">
        <text>Hydrolysis of alkylated DNA, releasing 3-methyladenine, 3-methylguanine, 7-methylguanine and 7-methyladenine.</text>
        <dbReference type="EC" id="3.2.2.21"/>
    </reaction>
</comment>
<dbReference type="GO" id="GO:0043916">
    <property type="term" value="F:DNA-7-methylguanine glycosylase activity"/>
    <property type="evidence" value="ECO:0007669"/>
    <property type="project" value="TreeGrafter"/>
</dbReference>
<dbReference type="InterPro" id="IPR011257">
    <property type="entry name" value="DNA_glycosylase"/>
</dbReference>
<dbReference type="eggNOG" id="COG0122">
    <property type="taxonomic scope" value="Bacteria"/>
</dbReference>
<dbReference type="RefSeq" id="WP_052409895.1">
    <property type="nucleotide sequence ID" value="NZ_CP009288.1"/>
</dbReference>
<dbReference type="PANTHER" id="PTHR43003">
    <property type="entry name" value="DNA-3-METHYLADENINE GLYCOSYLASE"/>
    <property type="match status" value="1"/>
</dbReference>
<dbReference type="AlphaFoldDB" id="A0A089HKA6"/>
<dbReference type="GO" id="GO:0008534">
    <property type="term" value="F:oxidized purine nucleobase lesion DNA N-glycosylase activity"/>
    <property type="evidence" value="ECO:0007669"/>
    <property type="project" value="InterPro"/>
</dbReference>
<evidence type="ECO:0000256" key="2">
    <source>
        <dbReference type="ARBA" id="ARBA00010817"/>
    </source>
</evidence>
<dbReference type="GO" id="GO:0032993">
    <property type="term" value="C:protein-DNA complex"/>
    <property type="evidence" value="ECO:0007669"/>
    <property type="project" value="TreeGrafter"/>
</dbReference>
<dbReference type="Gene3D" id="1.10.1670.10">
    <property type="entry name" value="Helix-hairpin-Helix base-excision DNA repair enzymes (C-terminal)"/>
    <property type="match status" value="1"/>
</dbReference>
<dbReference type="InterPro" id="IPR051912">
    <property type="entry name" value="Alkylbase_DNA_Glycosylase/TA"/>
</dbReference>
<dbReference type="Proteomes" id="UP000029409">
    <property type="component" value="Chromosome"/>
</dbReference>
<comment type="similarity">
    <text evidence="2">Belongs to the alkylbase DNA glycosidase AlkA family.</text>
</comment>
<dbReference type="PANTHER" id="PTHR43003:SF12">
    <property type="entry name" value="DNA-3-METHYLADENINE GLYCOSYLASE"/>
    <property type="match status" value="1"/>
</dbReference>
<evidence type="ECO:0000256" key="4">
    <source>
        <dbReference type="ARBA" id="ARBA00022763"/>
    </source>
</evidence>
<dbReference type="STRING" id="44251.PDUR_01370"/>
<dbReference type="GO" id="GO:0005737">
    <property type="term" value="C:cytoplasm"/>
    <property type="evidence" value="ECO:0007669"/>
    <property type="project" value="TreeGrafter"/>
</dbReference>
<evidence type="ECO:0000256" key="3">
    <source>
        <dbReference type="ARBA" id="ARBA00012000"/>
    </source>
</evidence>
<reference evidence="8 9" key="1">
    <citation type="submission" date="2014-08" db="EMBL/GenBank/DDBJ databases">
        <title>Comparative genomics of the Paenibacillus odorifer group.</title>
        <authorList>
            <person name="den Bakker H.C."/>
            <person name="Tsai Y.-C."/>
            <person name="Martin N."/>
            <person name="Korlach J."/>
            <person name="Wiedmann M."/>
        </authorList>
    </citation>
    <scope>NUCLEOTIDE SEQUENCE [LARGE SCALE GENOMIC DNA]</scope>
    <source>
        <strain evidence="8 9">DSM 1735</strain>
    </source>
</reference>
<organism evidence="8 9">
    <name type="scientific">Paenibacillus durus</name>
    <name type="common">Paenibacillus azotofixans</name>
    <dbReference type="NCBI Taxonomy" id="44251"/>
    <lineage>
        <taxon>Bacteria</taxon>
        <taxon>Bacillati</taxon>
        <taxon>Bacillota</taxon>
        <taxon>Bacilli</taxon>
        <taxon>Bacillales</taxon>
        <taxon>Paenibacillaceae</taxon>
        <taxon>Paenibacillus</taxon>
    </lineage>
</organism>
<keyword evidence="6" id="KW-0234">DNA repair</keyword>
<name>A0A089HKA6_PAEDU</name>
<evidence type="ECO:0000259" key="7">
    <source>
        <dbReference type="SMART" id="SM00478"/>
    </source>
</evidence>
<dbReference type="GO" id="GO:0008725">
    <property type="term" value="F:DNA-3-methyladenine glycosylase activity"/>
    <property type="evidence" value="ECO:0007669"/>
    <property type="project" value="TreeGrafter"/>
</dbReference>
<accession>A0A089HKA6</accession>
<sequence>MNDLLFELPLPELFSWEACLEYMARSPLECLYRTDNEGVTRLIWADGHQLLVRLTAPEPGRLRAELLEGEYPVEAAKVSLTRYIRDWFDLDRDLRPFYKLSAGDPLLGPLAERFCGLRIVGIPDLFEALCWAILGQQVNLAFAYKLKARLAESYGDSVQWAGHRYHLFPTPESLLGAAEADLCALQLSRSKARTIIVVAGLIAGGDLSREELLALGSPEEAEARLTAVRGIGPWTAQYVRMRCLRDASSFPIGDVGLHNAVKSALGMDRKPTLPELRDQFAAWQGWEAYATFYLWRVLY</sequence>
<evidence type="ECO:0000313" key="8">
    <source>
        <dbReference type="EMBL" id="AIQ10818.1"/>
    </source>
</evidence>
<dbReference type="Gene3D" id="1.10.340.30">
    <property type="entry name" value="Hypothetical protein, domain 2"/>
    <property type="match status" value="1"/>
</dbReference>
<dbReference type="GO" id="GO:0006289">
    <property type="term" value="P:nucleotide-excision repair"/>
    <property type="evidence" value="ECO:0007669"/>
    <property type="project" value="InterPro"/>
</dbReference>
<evidence type="ECO:0000313" key="9">
    <source>
        <dbReference type="Proteomes" id="UP000029409"/>
    </source>
</evidence>
<dbReference type="SMART" id="SM00478">
    <property type="entry name" value="ENDO3c"/>
    <property type="match status" value="1"/>
</dbReference>
<dbReference type="InterPro" id="IPR037046">
    <property type="entry name" value="AlkA_N_sf"/>
</dbReference>
<dbReference type="FunFam" id="1.10.340.30:FF:000004">
    <property type="entry name" value="DNA-3-methyladenine glycosylase II"/>
    <property type="match status" value="1"/>
</dbReference>
<dbReference type="InterPro" id="IPR003265">
    <property type="entry name" value="HhH-GPD_domain"/>
</dbReference>
<dbReference type="GO" id="GO:0006285">
    <property type="term" value="P:base-excision repair, AP site formation"/>
    <property type="evidence" value="ECO:0007669"/>
    <property type="project" value="TreeGrafter"/>
</dbReference>
<proteinExistence type="inferred from homology"/>
<dbReference type="InterPro" id="IPR023170">
    <property type="entry name" value="HhH_base_excis_C"/>
</dbReference>
<dbReference type="Pfam" id="PF00730">
    <property type="entry name" value="HhH-GPD"/>
    <property type="match status" value="1"/>
</dbReference>
<keyword evidence="5" id="KW-0378">Hydrolase</keyword>
<evidence type="ECO:0000256" key="5">
    <source>
        <dbReference type="ARBA" id="ARBA00022801"/>
    </source>
</evidence>
<keyword evidence="9" id="KW-1185">Reference proteome</keyword>
<dbReference type="GO" id="GO:0006307">
    <property type="term" value="P:DNA alkylation repair"/>
    <property type="evidence" value="ECO:0007669"/>
    <property type="project" value="TreeGrafter"/>
</dbReference>
<dbReference type="InterPro" id="IPR012904">
    <property type="entry name" value="OGG_N"/>
</dbReference>
<evidence type="ECO:0000256" key="6">
    <source>
        <dbReference type="ARBA" id="ARBA00023204"/>
    </source>
</evidence>
<dbReference type="Gene3D" id="3.30.310.20">
    <property type="entry name" value="DNA-3-methyladenine glycosylase AlkA, N-terminal domain"/>
    <property type="match status" value="1"/>
</dbReference>
<gene>
    <name evidence="8" type="ORF">PDUR_01370</name>
</gene>
<dbReference type="OrthoDB" id="9785929at2"/>
<dbReference type="EC" id="3.2.2.21" evidence="3"/>
<dbReference type="GO" id="GO:0032131">
    <property type="term" value="F:alkylated DNA binding"/>
    <property type="evidence" value="ECO:0007669"/>
    <property type="project" value="TreeGrafter"/>
</dbReference>
<feature type="domain" description="HhH-GPD" evidence="7">
    <location>
        <begin position="134"/>
        <end position="299"/>
    </location>
</feature>
<dbReference type="Pfam" id="PF07934">
    <property type="entry name" value="OGG_N"/>
    <property type="match status" value="1"/>
</dbReference>
<keyword evidence="4" id="KW-0227">DNA damage</keyword>
<dbReference type="EMBL" id="CP009288">
    <property type="protein sequence ID" value="AIQ10818.1"/>
    <property type="molecule type" value="Genomic_DNA"/>
</dbReference>
<dbReference type="CDD" id="cd00056">
    <property type="entry name" value="ENDO3c"/>
    <property type="match status" value="1"/>
</dbReference>
<dbReference type="KEGG" id="pdu:PDUR_01370"/>
<dbReference type="SUPFAM" id="SSF48150">
    <property type="entry name" value="DNA-glycosylase"/>
    <property type="match status" value="1"/>
</dbReference>